<dbReference type="GO" id="GO:0004170">
    <property type="term" value="F:dUTP diphosphatase activity"/>
    <property type="evidence" value="ECO:0007669"/>
    <property type="project" value="UniProtKB-EC"/>
</dbReference>
<organism evidence="6">
    <name type="scientific">marine metagenome</name>
    <dbReference type="NCBI Taxonomy" id="408172"/>
    <lineage>
        <taxon>unclassified sequences</taxon>
        <taxon>metagenomes</taxon>
        <taxon>ecological metagenomes</taxon>
    </lineage>
</organism>
<feature type="domain" description="dUTPase-like" evidence="5">
    <location>
        <begin position="7"/>
        <end position="109"/>
    </location>
</feature>
<dbReference type="InterPro" id="IPR029054">
    <property type="entry name" value="dUTPase-like"/>
</dbReference>
<dbReference type="EC" id="3.6.1.23" evidence="2"/>
<accession>A0A381U810</accession>
<dbReference type="PANTHER" id="PTHR11241:SF0">
    <property type="entry name" value="DEOXYURIDINE 5'-TRIPHOSPHATE NUCLEOTIDOHYDROLASE"/>
    <property type="match status" value="1"/>
</dbReference>
<protein>
    <recommendedName>
        <fullName evidence="2">dUTP diphosphatase</fullName>
        <ecNumber evidence="2">3.6.1.23</ecNumber>
    </recommendedName>
</protein>
<dbReference type="PANTHER" id="PTHR11241">
    <property type="entry name" value="DEOXYURIDINE 5'-TRIPHOSPHATE NUCLEOTIDOHYDROLASE"/>
    <property type="match status" value="1"/>
</dbReference>
<dbReference type="SUPFAM" id="SSF51283">
    <property type="entry name" value="dUTPase-like"/>
    <property type="match status" value="1"/>
</dbReference>
<evidence type="ECO:0000256" key="1">
    <source>
        <dbReference type="ARBA" id="ARBA00006581"/>
    </source>
</evidence>
<comment type="similarity">
    <text evidence="1">Belongs to the dUTPase family.</text>
</comment>
<dbReference type="AlphaFoldDB" id="A0A381U810"/>
<evidence type="ECO:0000256" key="3">
    <source>
        <dbReference type="ARBA" id="ARBA00022801"/>
    </source>
</evidence>
<dbReference type="InterPro" id="IPR036157">
    <property type="entry name" value="dUTPase-like_sf"/>
</dbReference>
<gene>
    <name evidence="6" type="ORF">METZ01_LOCUS76725</name>
</gene>
<dbReference type="GO" id="GO:0000287">
    <property type="term" value="F:magnesium ion binding"/>
    <property type="evidence" value="ECO:0007669"/>
    <property type="project" value="InterPro"/>
</dbReference>
<dbReference type="NCBIfam" id="NF001862">
    <property type="entry name" value="PRK00601.1"/>
    <property type="match status" value="1"/>
</dbReference>
<keyword evidence="3" id="KW-0378">Hydrolase</keyword>
<name>A0A381U810_9ZZZZ</name>
<keyword evidence="4" id="KW-0546">Nucleotide metabolism</keyword>
<reference evidence="6" key="1">
    <citation type="submission" date="2018-05" db="EMBL/GenBank/DDBJ databases">
        <authorList>
            <person name="Lanie J.A."/>
            <person name="Ng W.-L."/>
            <person name="Kazmierczak K.M."/>
            <person name="Andrzejewski T.M."/>
            <person name="Davidsen T.M."/>
            <person name="Wayne K.J."/>
            <person name="Tettelin H."/>
            <person name="Glass J.I."/>
            <person name="Rusch D."/>
            <person name="Podicherti R."/>
            <person name="Tsui H.-C.T."/>
            <person name="Winkler M.E."/>
        </authorList>
    </citation>
    <scope>NUCLEOTIDE SEQUENCE</scope>
</reference>
<dbReference type="InterPro" id="IPR033704">
    <property type="entry name" value="dUTPase_trimeric"/>
</dbReference>
<dbReference type="EMBL" id="UINC01005841">
    <property type="protein sequence ID" value="SVA23871.1"/>
    <property type="molecule type" value="Genomic_DNA"/>
</dbReference>
<dbReference type="CDD" id="cd07557">
    <property type="entry name" value="trimeric_dUTPase"/>
    <property type="match status" value="1"/>
</dbReference>
<proteinExistence type="inferred from homology"/>
<evidence type="ECO:0000313" key="6">
    <source>
        <dbReference type="EMBL" id="SVA23871.1"/>
    </source>
</evidence>
<dbReference type="InterPro" id="IPR008181">
    <property type="entry name" value="dUTPase"/>
</dbReference>
<dbReference type="GO" id="GO:0006226">
    <property type="term" value="P:dUMP biosynthetic process"/>
    <property type="evidence" value="ECO:0007669"/>
    <property type="project" value="InterPro"/>
</dbReference>
<dbReference type="Gene3D" id="2.70.40.10">
    <property type="match status" value="1"/>
</dbReference>
<dbReference type="GO" id="GO:0046081">
    <property type="term" value="P:dUTP catabolic process"/>
    <property type="evidence" value="ECO:0007669"/>
    <property type="project" value="InterPro"/>
</dbReference>
<sequence>MRACENTSIVIEPNERETVGTGLYFQIDEPYWEIQIRPRSGLAHKNGIMIVNSPGTVDFAYRNEVKIILYNSGKESFIIHQGDRIAQACFRPVPQVFFEYVDSIDQTVILSNTNPWVQEEKIKKRNIIKNKRSSTSLNEEDTETLIIKRGGGFGSSGIK</sequence>
<evidence type="ECO:0000256" key="4">
    <source>
        <dbReference type="ARBA" id="ARBA00023080"/>
    </source>
</evidence>
<evidence type="ECO:0000256" key="2">
    <source>
        <dbReference type="ARBA" id="ARBA00012379"/>
    </source>
</evidence>
<evidence type="ECO:0000259" key="5">
    <source>
        <dbReference type="Pfam" id="PF00692"/>
    </source>
</evidence>
<dbReference type="Pfam" id="PF00692">
    <property type="entry name" value="dUTPase"/>
    <property type="match status" value="1"/>
</dbReference>